<keyword evidence="6" id="KW-0175">Coiled coil</keyword>
<dbReference type="PANTHER" id="PTHR46481">
    <property type="entry name" value="ZINC FINGER BED DOMAIN-CONTAINING PROTEIN 4"/>
    <property type="match status" value="1"/>
</dbReference>
<evidence type="ECO:0000313" key="7">
    <source>
        <dbReference type="EMBL" id="POG62010.1"/>
    </source>
</evidence>
<dbReference type="Proteomes" id="UP000018888">
    <property type="component" value="Unassembled WGS sequence"/>
</dbReference>
<reference evidence="7 8" key="1">
    <citation type="journal article" date="2013" name="Proc. Natl. Acad. Sci. U.S.A.">
        <title>Genome of an arbuscular mycorrhizal fungus provides insight into the oldest plant symbiosis.</title>
        <authorList>
            <person name="Tisserant E."/>
            <person name="Malbreil M."/>
            <person name="Kuo A."/>
            <person name="Kohler A."/>
            <person name="Symeonidi A."/>
            <person name="Balestrini R."/>
            <person name="Charron P."/>
            <person name="Duensing N."/>
            <person name="Frei Dit Frey N."/>
            <person name="Gianinazzi-Pearson V."/>
            <person name="Gilbert L.B."/>
            <person name="Handa Y."/>
            <person name="Herr J.R."/>
            <person name="Hijri M."/>
            <person name="Koul R."/>
            <person name="Kawaguchi M."/>
            <person name="Krajinski F."/>
            <person name="Lammers P.J."/>
            <person name="Masclaux F.G."/>
            <person name="Murat C."/>
            <person name="Morin E."/>
            <person name="Ndikumana S."/>
            <person name="Pagni M."/>
            <person name="Petitpierre D."/>
            <person name="Requena N."/>
            <person name="Rosikiewicz P."/>
            <person name="Riley R."/>
            <person name="Saito K."/>
            <person name="San Clemente H."/>
            <person name="Shapiro H."/>
            <person name="van Tuinen D."/>
            <person name="Becard G."/>
            <person name="Bonfante P."/>
            <person name="Paszkowski U."/>
            <person name="Shachar-Hill Y.Y."/>
            <person name="Tuskan G.A."/>
            <person name="Young P.W."/>
            <person name="Sanders I.R."/>
            <person name="Henrissat B."/>
            <person name="Rensing S.A."/>
            <person name="Grigoriev I.V."/>
            <person name="Corradi N."/>
            <person name="Roux C."/>
            <person name="Martin F."/>
        </authorList>
    </citation>
    <scope>NUCLEOTIDE SEQUENCE [LARGE SCALE GENOMIC DNA]</scope>
    <source>
        <strain evidence="7 8">DAOM 197198</strain>
    </source>
</reference>
<evidence type="ECO:0000313" key="8">
    <source>
        <dbReference type="Proteomes" id="UP000018888"/>
    </source>
</evidence>
<gene>
    <name evidence="7" type="ORF">GLOIN_2v1785889</name>
</gene>
<dbReference type="AlphaFoldDB" id="A0A2P4P9D7"/>
<keyword evidence="5" id="KW-0539">Nucleus</keyword>
<evidence type="ECO:0000256" key="1">
    <source>
        <dbReference type="ARBA" id="ARBA00004123"/>
    </source>
</evidence>
<reference evidence="7 8" key="2">
    <citation type="journal article" date="2018" name="New Phytol.">
        <title>High intraspecific genome diversity in the model arbuscular mycorrhizal symbiont Rhizophagus irregularis.</title>
        <authorList>
            <person name="Chen E.C.H."/>
            <person name="Morin E."/>
            <person name="Beaudet D."/>
            <person name="Noel J."/>
            <person name="Yildirir G."/>
            <person name="Ndikumana S."/>
            <person name="Charron P."/>
            <person name="St-Onge C."/>
            <person name="Giorgi J."/>
            <person name="Kruger M."/>
            <person name="Marton T."/>
            <person name="Ropars J."/>
            <person name="Grigoriev I.V."/>
            <person name="Hainaut M."/>
            <person name="Henrissat B."/>
            <person name="Roux C."/>
            <person name="Martin F."/>
            <person name="Corradi N."/>
        </authorList>
    </citation>
    <scope>NUCLEOTIDE SEQUENCE [LARGE SCALE GENOMIC DNA]</scope>
    <source>
        <strain evidence="7 8">DAOM 197198</strain>
    </source>
</reference>
<evidence type="ECO:0000256" key="6">
    <source>
        <dbReference type="SAM" id="Coils"/>
    </source>
</evidence>
<feature type="coiled-coil region" evidence="6">
    <location>
        <begin position="49"/>
        <end position="76"/>
    </location>
</feature>
<evidence type="ECO:0000256" key="4">
    <source>
        <dbReference type="ARBA" id="ARBA00022833"/>
    </source>
</evidence>
<dbReference type="VEuPathDB" id="FungiDB:RhiirFUN_008969"/>
<organism evidence="7 8">
    <name type="scientific">Rhizophagus irregularis (strain DAOM 181602 / DAOM 197198 / MUCL 43194)</name>
    <name type="common">Arbuscular mycorrhizal fungus</name>
    <name type="synonym">Glomus intraradices</name>
    <dbReference type="NCBI Taxonomy" id="747089"/>
    <lineage>
        <taxon>Eukaryota</taxon>
        <taxon>Fungi</taxon>
        <taxon>Fungi incertae sedis</taxon>
        <taxon>Mucoromycota</taxon>
        <taxon>Glomeromycotina</taxon>
        <taxon>Glomeromycetes</taxon>
        <taxon>Glomerales</taxon>
        <taxon>Glomeraceae</taxon>
        <taxon>Rhizophagus</taxon>
    </lineage>
</organism>
<keyword evidence="4" id="KW-0862">Zinc</keyword>
<dbReference type="InterPro" id="IPR052035">
    <property type="entry name" value="ZnF_BED_domain_contain"/>
</dbReference>
<keyword evidence="3" id="KW-0863">Zinc-finger</keyword>
<evidence type="ECO:0000256" key="5">
    <source>
        <dbReference type="ARBA" id="ARBA00023242"/>
    </source>
</evidence>
<evidence type="ECO:0000256" key="3">
    <source>
        <dbReference type="ARBA" id="ARBA00022771"/>
    </source>
</evidence>
<keyword evidence="8" id="KW-1185">Reference proteome</keyword>
<name>A0A2P4P9D7_RHIID</name>
<comment type="subcellular location">
    <subcellularLocation>
        <location evidence="1">Nucleus</location>
    </subcellularLocation>
</comment>
<proteinExistence type="predicted"/>
<dbReference type="VEuPathDB" id="FungiDB:RhiirFUN_003917"/>
<dbReference type="EMBL" id="AUPC02000317">
    <property type="protein sequence ID" value="POG62010.1"/>
    <property type="molecule type" value="Genomic_DNA"/>
</dbReference>
<dbReference type="PANTHER" id="PTHR46481:SF10">
    <property type="entry name" value="ZINC FINGER BED DOMAIN-CONTAINING PROTEIN 39"/>
    <property type="match status" value="1"/>
</dbReference>
<dbReference type="GO" id="GO:0008270">
    <property type="term" value="F:zinc ion binding"/>
    <property type="evidence" value="ECO:0007669"/>
    <property type="project" value="UniProtKB-KW"/>
</dbReference>
<keyword evidence="2" id="KW-0479">Metal-binding</keyword>
<evidence type="ECO:0000256" key="2">
    <source>
        <dbReference type="ARBA" id="ARBA00022723"/>
    </source>
</evidence>
<accession>A0A2P4P9D7</accession>
<dbReference type="GO" id="GO:0005634">
    <property type="term" value="C:nucleus"/>
    <property type="evidence" value="ECO:0007669"/>
    <property type="project" value="UniProtKB-SubCell"/>
</dbReference>
<sequence length="249" mass="28608">MYTPHAVSVIPKLVGHILELIPSSNFGPHLLEVSPIWKAEAERVLWKRHKKAEEAYDRAVEKKEKANDALDQSLDEEGILCELEWEAYQKASLTTIYPNNMSENEDSIANEDSITQTIINNTYRTKEHWTEVLHGNQNIWLYLHCNVKQYSNHKRRSSIIDLVVGTGMPFNVLNSSLFHRMVSKLHCVSNSYKVPHPTTISRYLSENIYETRFGFIKNLLAKMPGRISLTCDGWHSTAHRCHYTVVTGS</sequence>
<comment type="caution">
    <text evidence="7">The sequence shown here is derived from an EMBL/GenBank/DDBJ whole genome shotgun (WGS) entry which is preliminary data.</text>
</comment>
<protein>
    <submittedName>
        <fullName evidence="7">Uncharacterized protein</fullName>
    </submittedName>
</protein>